<dbReference type="InterPro" id="IPR010918">
    <property type="entry name" value="PurM-like_C_dom"/>
</dbReference>
<dbReference type="InterPro" id="IPR004536">
    <property type="entry name" value="SPS/SelD"/>
</dbReference>
<dbReference type="Gene3D" id="3.30.1330.10">
    <property type="entry name" value="PurM-like, N-terminal domain"/>
    <property type="match status" value="1"/>
</dbReference>
<feature type="domain" description="FAD/NAD(P)-binding" evidence="8">
    <location>
        <begin position="4"/>
        <end position="304"/>
    </location>
</feature>
<evidence type="ECO:0000259" key="7">
    <source>
        <dbReference type="Pfam" id="PF02769"/>
    </source>
</evidence>
<dbReference type="GO" id="GO:0005524">
    <property type="term" value="F:ATP binding"/>
    <property type="evidence" value="ECO:0007669"/>
    <property type="project" value="UniProtKB-KW"/>
</dbReference>
<dbReference type="SUPFAM" id="SSF51905">
    <property type="entry name" value="FAD/NAD(P)-binding domain"/>
    <property type="match status" value="2"/>
</dbReference>
<proteinExistence type="predicted"/>
<dbReference type="GO" id="GO:0016260">
    <property type="term" value="P:selenocysteine biosynthetic process"/>
    <property type="evidence" value="ECO:0007669"/>
    <property type="project" value="TreeGrafter"/>
</dbReference>
<evidence type="ECO:0000256" key="3">
    <source>
        <dbReference type="ARBA" id="ARBA00022777"/>
    </source>
</evidence>
<dbReference type="InterPro" id="IPR016188">
    <property type="entry name" value="PurM-like_N"/>
</dbReference>
<evidence type="ECO:0000256" key="5">
    <source>
        <dbReference type="ARBA" id="ARBA00023266"/>
    </source>
</evidence>
<keyword evidence="4" id="KW-0067">ATP-binding</keyword>
<dbReference type="SUPFAM" id="SSF56042">
    <property type="entry name" value="PurM C-terminal domain-like"/>
    <property type="match status" value="1"/>
</dbReference>
<evidence type="ECO:0000256" key="2">
    <source>
        <dbReference type="ARBA" id="ARBA00022741"/>
    </source>
</evidence>
<keyword evidence="2" id="KW-0547">Nucleotide-binding</keyword>
<feature type="domain" description="PurM-like N-terminal" evidence="6">
    <location>
        <begin position="451"/>
        <end position="558"/>
    </location>
</feature>
<dbReference type="EMBL" id="JADQBC010000092">
    <property type="protein sequence ID" value="MBR8828871.1"/>
    <property type="molecule type" value="Genomic_DNA"/>
</dbReference>
<organism evidence="9 10">
    <name type="scientific">Gomphosphaeria aponina SAG 52.96 = DSM 107014</name>
    <dbReference type="NCBI Taxonomy" id="1521640"/>
    <lineage>
        <taxon>Bacteria</taxon>
        <taxon>Bacillati</taxon>
        <taxon>Cyanobacteriota</taxon>
        <taxon>Cyanophyceae</taxon>
        <taxon>Oscillatoriophycideae</taxon>
        <taxon>Chroococcales</taxon>
        <taxon>Gomphosphaeriaceae</taxon>
        <taxon>Gomphosphaeria</taxon>
    </lineage>
</organism>
<dbReference type="PANTHER" id="PTHR10256:SF0">
    <property type="entry name" value="INACTIVE SELENIDE, WATER DIKINASE-LIKE PROTEIN-RELATED"/>
    <property type="match status" value="1"/>
</dbReference>
<accession>A0A941GT92</accession>
<gene>
    <name evidence="9" type="primary">selD</name>
    <name evidence="9" type="ORF">DSM107014_13385</name>
</gene>
<evidence type="ECO:0000313" key="10">
    <source>
        <dbReference type="Proteomes" id="UP000767446"/>
    </source>
</evidence>
<dbReference type="PROSITE" id="PS00626">
    <property type="entry name" value="RCC1_2"/>
    <property type="match status" value="1"/>
</dbReference>
<dbReference type="GO" id="GO:0016491">
    <property type="term" value="F:oxidoreductase activity"/>
    <property type="evidence" value="ECO:0007669"/>
    <property type="project" value="InterPro"/>
</dbReference>
<dbReference type="InterPro" id="IPR036188">
    <property type="entry name" value="FAD/NAD-bd_sf"/>
</dbReference>
<name>A0A941GT92_9CHRO</name>
<dbReference type="PRINTS" id="PR00368">
    <property type="entry name" value="FADPNR"/>
</dbReference>
<dbReference type="Gene3D" id="3.50.50.100">
    <property type="match status" value="1"/>
</dbReference>
<dbReference type="Gene3D" id="3.90.650.10">
    <property type="entry name" value="PurM-like C-terminal domain"/>
    <property type="match status" value="1"/>
</dbReference>
<dbReference type="InterPro" id="IPR000408">
    <property type="entry name" value="Reg_chr_condens"/>
</dbReference>
<dbReference type="NCBIfam" id="TIGR03169">
    <property type="entry name" value="Nterm_to_SelD"/>
    <property type="match status" value="1"/>
</dbReference>
<dbReference type="SUPFAM" id="SSF55326">
    <property type="entry name" value="PurM N-terminal domain-like"/>
    <property type="match status" value="1"/>
</dbReference>
<dbReference type="Proteomes" id="UP000767446">
    <property type="component" value="Unassembled WGS sequence"/>
</dbReference>
<dbReference type="InterPro" id="IPR017584">
    <property type="entry name" value="Pyridine_nucleo_diS_OxRdtase_N"/>
</dbReference>
<evidence type="ECO:0000256" key="1">
    <source>
        <dbReference type="ARBA" id="ARBA00022679"/>
    </source>
</evidence>
<keyword evidence="3" id="KW-0418">Kinase</keyword>
<keyword evidence="5" id="KW-0711">Selenium</keyword>
<dbReference type="Pfam" id="PF00586">
    <property type="entry name" value="AIRS"/>
    <property type="match status" value="1"/>
</dbReference>
<evidence type="ECO:0000313" key="9">
    <source>
        <dbReference type="EMBL" id="MBR8828871.1"/>
    </source>
</evidence>
<evidence type="ECO:0000256" key="4">
    <source>
        <dbReference type="ARBA" id="ARBA00022840"/>
    </source>
</evidence>
<dbReference type="InterPro" id="IPR023753">
    <property type="entry name" value="FAD/NAD-binding_dom"/>
</dbReference>
<dbReference type="InterPro" id="IPR036676">
    <property type="entry name" value="PurM-like_C_sf"/>
</dbReference>
<comment type="caution">
    <text evidence="9">The sequence shown here is derived from an EMBL/GenBank/DDBJ whole genome shotgun (WGS) entry which is preliminary data.</text>
</comment>
<dbReference type="InterPro" id="IPR036921">
    <property type="entry name" value="PurM-like_N_sf"/>
</dbReference>
<feature type="domain" description="PurM-like C-terminal" evidence="7">
    <location>
        <begin position="570"/>
        <end position="741"/>
    </location>
</feature>
<dbReference type="EC" id="2.7.9.3" evidence="9"/>
<dbReference type="Pfam" id="PF07992">
    <property type="entry name" value="Pyr_redox_2"/>
    <property type="match status" value="1"/>
</dbReference>
<reference evidence="9" key="1">
    <citation type="submission" date="2021-02" db="EMBL/GenBank/DDBJ databases">
        <title>Metagenome analyses of Stigonema ocellatum DSM 106950, Chlorogloea purpurea SAG 13.99 and Gomphosphaeria aponina DSM 107014.</title>
        <authorList>
            <person name="Marter P."/>
            <person name="Huang S."/>
        </authorList>
    </citation>
    <scope>NUCLEOTIDE SEQUENCE</scope>
    <source>
        <strain evidence="9">JP213</strain>
    </source>
</reference>
<evidence type="ECO:0000259" key="8">
    <source>
        <dbReference type="Pfam" id="PF07992"/>
    </source>
</evidence>
<protein>
    <submittedName>
        <fullName evidence="9">Selenide, water dikinase SelD</fullName>
        <ecNumber evidence="9">2.7.9.3</ecNumber>
    </submittedName>
</protein>
<dbReference type="AlphaFoldDB" id="A0A941GT92"/>
<dbReference type="NCBIfam" id="TIGR00476">
    <property type="entry name" value="selD"/>
    <property type="match status" value="1"/>
</dbReference>
<dbReference type="PANTHER" id="PTHR10256">
    <property type="entry name" value="SELENIDE, WATER DIKINASE"/>
    <property type="match status" value="1"/>
</dbReference>
<dbReference type="GO" id="GO:0004756">
    <property type="term" value="F:selenide, water dikinase activity"/>
    <property type="evidence" value="ECO:0007669"/>
    <property type="project" value="UniProtKB-EC"/>
</dbReference>
<dbReference type="GO" id="GO:0005737">
    <property type="term" value="C:cytoplasm"/>
    <property type="evidence" value="ECO:0007669"/>
    <property type="project" value="TreeGrafter"/>
</dbReference>
<dbReference type="Pfam" id="PF02769">
    <property type="entry name" value="AIRS_C"/>
    <property type="match status" value="1"/>
</dbReference>
<sequence length="759" mass="82390">MLKDLVLIGGGHSHAIVLKLLGMKPIEGVRITLITDTSHTPYSGMLPAHVAGLYSFDATHIDLRRLAQFSQAQLYLDQAIGLDLVNNKVVCANHPPVAFDFLSIDIGSTPARSLVTGAEKYAIPAKPVPQFLQAWEGLLAAVDLAKKISISIVGGGAGGVELALNMQGNLRQRLPADKLEINLFQRGRELLAGHNYWVGKRLREILVERGVKLHLGENVREVFPEQVVCESGLTVGCDYIFWVTQAAAPDWVKLSGLATDAQGFILVEDTLQSQSHPHVFAAGDIATMVNYSRPKAGVFAVRQGKPLGENITRIIQGKKLKKYVPQKRYLSLIGTGDKKAIASWGFWGWESPLCWRWKDYIDQKFMGGFRDLLPMNMTKTKIKARFNESQEMNFQAHPLSLFKKTMKQDKNTKMFCAGCGAKVGSGVLTRVLNRLEIKEHKDVLIGINNPDDAAVVQVTADKYMVQTVDYFPSLINDPFVFGQIATNHCLSDIYAMGATPQTALAIATIPYGKDEQIAEILYQLLSGAIKVLDTTPLVGGHTTEGTGLAFGLACNGLVNPEKLLQKSGMKPGDVLMMNKAIGIGTLFAAEMNLSAKGRWIDGAVESMLLSNEAASQIFLEHGATACTDITGFGLLGHLREMVSPGKVGVELDLEAIPILVGAMETIAAGFTSSLQPQNLQAAQYISNLEQVMNEAKYQLLFDPQTAGGLLASIPEAMAISCLNALQNSGYLQSSMIGRVVNHECICVNLSPKLGVAYNI</sequence>
<dbReference type="CDD" id="cd02195">
    <property type="entry name" value="SelD"/>
    <property type="match status" value="1"/>
</dbReference>
<evidence type="ECO:0000259" key="6">
    <source>
        <dbReference type="Pfam" id="PF00586"/>
    </source>
</evidence>
<keyword evidence="1 9" id="KW-0808">Transferase</keyword>